<organism evidence="1 2">
    <name type="scientific">Lactococcus lactis subsp. lactis</name>
    <name type="common">Streptococcus lactis</name>
    <dbReference type="NCBI Taxonomy" id="1360"/>
    <lineage>
        <taxon>Bacteria</taxon>
        <taxon>Bacillati</taxon>
        <taxon>Bacillota</taxon>
        <taxon>Bacilli</taxon>
        <taxon>Lactobacillales</taxon>
        <taxon>Streptococcaceae</taxon>
        <taxon>Lactococcus</taxon>
    </lineage>
</organism>
<dbReference type="Proteomes" id="UP000245919">
    <property type="component" value="Chromosome"/>
</dbReference>
<protein>
    <submittedName>
        <fullName evidence="1">Uncharacterized protein</fullName>
    </submittedName>
</protein>
<name>A0A2Z3KIW0_LACLL</name>
<sequence>MSEDNFQSLDKLEQKIEARRLKEKFYEKEYSNMDPLFMTEYLNTKRAFTFNQTSDLGFPYWEYSNLQVNIFCLGRLVFKEWGQKMSLKTFFNLESGYFGQGRFLTYRNSKEQYMPTKGHIDLAEAEIGEYFVLKLKSKAGGSSFIEEIWTVEYDENLAESIQKIFQEVASRDE</sequence>
<dbReference type="EMBL" id="CP028160">
    <property type="protein sequence ID" value="AWN65845.1"/>
    <property type="molecule type" value="Genomic_DNA"/>
</dbReference>
<dbReference type="AlphaFoldDB" id="A0A2Z3KIW0"/>
<evidence type="ECO:0000313" key="2">
    <source>
        <dbReference type="Proteomes" id="UP000245919"/>
    </source>
</evidence>
<reference evidence="1 2" key="1">
    <citation type="submission" date="2018-03" db="EMBL/GenBank/DDBJ databases">
        <title>Genome sequence of Lactococcus lactis strain 14B4 from almond drupe.</title>
        <authorList>
            <person name="Tran T.D."/>
            <person name="McGarvey J.A."/>
            <person name="Huynh S."/>
            <person name="Parker C.T."/>
        </authorList>
    </citation>
    <scope>NUCLEOTIDE SEQUENCE [LARGE SCALE GENOMIC DNA]</scope>
    <source>
        <strain evidence="1 2">14B4</strain>
    </source>
</reference>
<proteinExistence type="predicted"/>
<dbReference type="RefSeq" id="WP_085625127.1">
    <property type="nucleotide sequence ID" value="NZ_CP028160.1"/>
</dbReference>
<accession>A0A2Z3KIW0</accession>
<dbReference type="GeneID" id="89633439"/>
<gene>
    <name evidence="1" type="ORF">LL14B4_06525</name>
</gene>
<evidence type="ECO:0000313" key="1">
    <source>
        <dbReference type="EMBL" id="AWN65845.1"/>
    </source>
</evidence>